<evidence type="ECO:0000313" key="2">
    <source>
        <dbReference type="EMBL" id="EGO20675.1"/>
    </source>
</evidence>
<organism>
    <name type="scientific">Serpula lacrymans var. lacrymans (strain S7.9)</name>
    <name type="common">Dry rot fungus</name>
    <dbReference type="NCBI Taxonomy" id="578457"/>
    <lineage>
        <taxon>Eukaryota</taxon>
        <taxon>Fungi</taxon>
        <taxon>Dikarya</taxon>
        <taxon>Basidiomycota</taxon>
        <taxon>Agaricomycotina</taxon>
        <taxon>Agaricomycetes</taxon>
        <taxon>Agaricomycetidae</taxon>
        <taxon>Boletales</taxon>
        <taxon>Coniophorineae</taxon>
        <taxon>Serpulaceae</taxon>
        <taxon>Serpula</taxon>
    </lineage>
</organism>
<evidence type="ECO:0000256" key="1">
    <source>
        <dbReference type="SAM" id="MobiDB-lite"/>
    </source>
</evidence>
<sequence length="174" mass="19460">MDDKALCLMLLEYLVSDDEDSMDDDDEEDHAVLTASESIVLYSQSLYDKTPYHTSVLSGQGWIQELINGHAGRIKRLTLKHVGECFQRANDTLSKYFKEILFAFSSAPIHTDYVHLPSANDSIPPEIQNNPKLFPFFSGAIGTIDGTHIACAPKSSERHLSRNNKEPAIVGEQY</sequence>
<feature type="compositionally biased region" description="Basic and acidic residues" evidence="1">
    <location>
        <begin position="155"/>
        <end position="165"/>
    </location>
</feature>
<dbReference type="HOGENOM" id="CLU_1541035_0_0_1"/>
<dbReference type="RefSeq" id="XP_007322641.1">
    <property type="nucleotide sequence ID" value="XM_007322579.1"/>
</dbReference>
<evidence type="ECO:0008006" key="3">
    <source>
        <dbReference type="Google" id="ProtNLM"/>
    </source>
</evidence>
<protein>
    <recommendedName>
        <fullName evidence="3">DDE Tnp4 domain-containing protein</fullName>
    </recommendedName>
</protein>
<dbReference type="OrthoDB" id="2649332at2759"/>
<feature type="region of interest" description="Disordered" evidence="1">
    <location>
        <begin position="155"/>
        <end position="174"/>
    </location>
</feature>
<dbReference type="Proteomes" id="UP000008064">
    <property type="component" value="Unassembled WGS sequence"/>
</dbReference>
<dbReference type="AlphaFoldDB" id="F8P8B9"/>
<reference evidence="2" key="1">
    <citation type="submission" date="2011-04" db="EMBL/GenBank/DDBJ databases">
        <title>Evolution of plant cell wall degrading machinery underlies the functional diversity of forest fungi.</title>
        <authorList>
            <consortium name="US DOE Joint Genome Institute (JGI-PGF)"/>
            <person name="Eastwood D.C."/>
            <person name="Floudas D."/>
            <person name="Binder M."/>
            <person name="Majcherczyk A."/>
            <person name="Schneider P."/>
            <person name="Aerts A."/>
            <person name="Asiegbu F.O."/>
            <person name="Baker S.E."/>
            <person name="Barry K."/>
            <person name="Bendiksby M."/>
            <person name="Blumentritt M."/>
            <person name="Coutinho P.M."/>
            <person name="Cullen D."/>
            <person name="Cullen D."/>
            <person name="Gathman A."/>
            <person name="Goodell B."/>
            <person name="Henrissat B."/>
            <person name="Ihrmark K."/>
            <person name="Kauserud H."/>
            <person name="Kohler A."/>
            <person name="LaButti K."/>
            <person name="Lapidus A."/>
            <person name="Lavin J.L."/>
            <person name="Lee Y.-H."/>
            <person name="Lindquist E."/>
            <person name="Lilly W."/>
            <person name="Lucas S."/>
            <person name="Morin E."/>
            <person name="Murat C."/>
            <person name="Oguiza J.A."/>
            <person name="Park J."/>
            <person name="Pisabarro A.G."/>
            <person name="Riley R."/>
            <person name="Rosling A."/>
            <person name="Salamov A."/>
            <person name="Schmidt O."/>
            <person name="Schmutz J."/>
            <person name="Skrede I."/>
            <person name="Stenlid J."/>
            <person name="Wiebenga A."/>
            <person name="Xie X."/>
            <person name="Kues U."/>
            <person name="Hibbett D.S."/>
            <person name="Hoffmeister D."/>
            <person name="Hogberg N."/>
            <person name="Martin F."/>
            <person name="Grigoriev I.V."/>
            <person name="Watkinson S.C."/>
        </authorList>
    </citation>
    <scope>NUCLEOTIDE SEQUENCE</scope>
    <source>
        <strain evidence="2">S7.9</strain>
    </source>
</reference>
<name>F8P8B9_SERL9</name>
<proteinExistence type="predicted"/>
<gene>
    <name evidence="2" type="ORF">SERLADRAFT_442013</name>
</gene>
<accession>F8P8B9</accession>
<dbReference type="GeneID" id="18815642"/>
<dbReference type="KEGG" id="sla:SERLADRAFT_442013"/>
<dbReference type="EMBL" id="GL945440">
    <property type="protein sequence ID" value="EGO20675.1"/>
    <property type="molecule type" value="Genomic_DNA"/>
</dbReference>